<dbReference type="GO" id="GO:0004777">
    <property type="term" value="F:succinate-semialdehyde dehydrogenase (NAD+) activity"/>
    <property type="evidence" value="ECO:0007669"/>
    <property type="project" value="TreeGrafter"/>
</dbReference>
<dbReference type="InterPro" id="IPR015590">
    <property type="entry name" value="Aldehyde_DH_dom"/>
</dbReference>
<dbReference type="OrthoDB" id="6336534at2759"/>
<dbReference type="Proteomes" id="UP000324222">
    <property type="component" value="Unassembled WGS sequence"/>
</dbReference>
<feature type="domain" description="Aldehyde dehydrogenase" evidence="2">
    <location>
        <begin position="17"/>
        <end position="69"/>
    </location>
</feature>
<dbReference type="PANTHER" id="PTHR43353:SF5">
    <property type="entry name" value="SUCCINATE-SEMIALDEHYDE DEHYDROGENASE, MITOCHONDRIAL"/>
    <property type="match status" value="1"/>
</dbReference>
<dbReference type="GO" id="GO:0005739">
    <property type="term" value="C:mitochondrion"/>
    <property type="evidence" value="ECO:0007669"/>
    <property type="project" value="TreeGrafter"/>
</dbReference>
<dbReference type="SUPFAM" id="SSF53720">
    <property type="entry name" value="ALDH-like"/>
    <property type="match status" value="1"/>
</dbReference>
<dbReference type="InterPro" id="IPR016161">
    <property type="entry name" value="Ald_DH/histidinol_DH"/>
</dbReference>
<evidence type="ECO:0000313" key="3">
    <source>
        <dbReference type="EMBL" id="MPC18331.1"/>
    </source>
</evidence>
<dbReference type="InterPro" id="IPR016162">
    <property type="entry name" value="Ald_DH_N"/>
</dbReference>
<sequence length="90" mass="9826">MQLLRPSVILQVPLYTEQVWRVARSLEAGMTGINEGLISAAEVAFGGIKESGIGREGSKHGIDDYTYIKLSSDSAGTGMRESHLQRCHYS</sequence>
<dbReference type="Gene3D" id="3.40.309.10">
    <property type="entry name" value="Aldehyde Dehydrogenase, Chain A, domain 2"/>
    <property type="match status" value="1"/>
</dbReference>
<accession>A0A5B7DAI0</accession>
<dbReference type="InterPro" id="IPR016163">
    <property type="entry name" value="Ald_DH_C"/>
</dbReference>
<dbReference type="GO" id="GO:0009450">
    <property type="term" value="P:gamma-aminobutyric acid catabolic process"/>
    <property type="evidence" value="ECO:0007669"/>
    <property type="project" value="TreeGrafter"/>
</dbReference>
<organism evidence="3 4">
    <name type="scientific">Portunus trituberculatus</name>
    <name type="common">Swimming crab</name>
    <name type="synonym">Neptunus trituberculatus</name>
    <dbReference type="NCBI Taxonomy" id="210409"/>
    <lineage>
        <taxon>Eukaryota</taxon>
        <taxon>Metazoa</taxon>
        <taxon>Ecdysozoa</taxon>
        <taxon>Arthropoda</taxon>
        <taxon>Crustacea</taxon>
        <taxon>Multicrustacea</taxon>
        <taxon>Malacostraca</taxon>
        <taxon>Eumalacostraca</taxon>
        <taxon>Eucarida</taxon>
        <taxon>Decapoda</taxon>
        <taxon>Pleocyemata</taxon>
        <taxon>Brachyura</taxon>
        <taxon>Eubrachyura</taxon>
        <taxon>Portunoidea</taxon>
        <taxon>Portunidae</taxon>
        <taxon>Portuninae</taxon>
        <taxon>Portunus</taxon>
    </lineage>
</organism>
<dbReference type="Gene3D" id="3.40.605.10">
    <property type="entry name" value="Aldehyde Dehydrogenase, Chain A, domain 1"/>
    <property type="match status" value="1"/>
</dbReference>
<keyword evidence="1" id="KW-0560">Oxidoreductase</keyword>
<proteinExistence type="predicted"/>
<evidence type="ECO:0000256" key="1">
    <source>
        <dbReference type="ARBA" id="ARBA00023002"/>
    </source>
</evidence>
<dbReference type="PANTHER" id="PTHR43353">
    <property type="entry name" value="SUCCINATE-SEMIALDEHYDE DEHYDROGENASE, MITOCHONDRIAL"/>
    <property type="match status" value="1"/>
</dbReference>
<protein>
    <submittedName>
        <fullName evidence="3">Succinate-semialdehyde dehydrogenase, mitochondrial</fullName>
    </submittedName>
</protein>
<name>A0A5B7DAI0_PORTR</name>
<evidence type="ECO:0000313" key="4">
    <source>
        <dbReference type="Proteomes" id="UP000324222"/>
    </source>
</evidence>
<dbReference type="EMBL" id="VSRR010000670">
    <property type="protein sequence ID" value="MPC18331.1"/>
    <property type="molecule type" value="Genomic_DNA"/>
</dbReference>
<evidence type="ECO:0000259" key="2">
    <source>
        <dbReference type="Pfam" id="PF00171"/>
    </source>
</evidence>
<dbReference type="AlphaFoldDB" id="A0A5B7DAI0"/>
<reference evidence="3 4" key="1">
    <citation type="submission" date="2019-05" db="EMBL/GenBank/DDBJ databases">
        <title>Another draft genome of Portunus trituberculatus and its Hox gene families provides insights of decapod evolution.</title>
        <authorList>
            <person name="Jeong J.-H."/>
            <person name="Song I."/>
            <person name="Kim S."/>
            <person name="Choi T."/>
            <person name="Kim D."/>
            <person name="Ryu S."/>
            <person name="Kim W."/>
        </authorList>
    </citation>
    <scope>NUCLEOTIDE SEQUENCE [LARGE SCALE GENOMIC DNA]</scope>
    <source>
        <tissue evidence="3">Muscle</tissue>
    </source>
</reference>
<gene>
    <name evidence="3" type="primary">Aldh5a1_1</name>
    <name evidence="3" type="ORF">E2C01_011210</name>
</gene>
<dbReference type="Pfam" id="PF00171">
    <property type="entry name" value="Aldedh"/>
    <property type="match status" value="1"/>
</dbReference>
<dbReference type="InterPro" id="IPR050740">
    <property type="entry name" value="Aldehyde_DH_Superfamily"/>
</dbReference>
<keyword evidence="4" id="KW-1185">Reference proteome</keyword>
<comment type="caution">
    <text evidence="3">The sequence shown here is derived from an EMBL/GenBank/DDBJ whole genome shotgun (WGS) entry which is preliminary data.</text>
</comment>